<sequence>MLRRADNDKLTRTGPGTALGGLMRAYWQPAALVSEMPTDRPVKAIRLLGEDLVLFARAGGWGLISRFCAHRGVDLAYGRLEDGGLRCLYHGWLYNAEGRCVEQPAEPPHSRFLDKIRIASYPCVERNGIVFTYMGAGDPPPFPAYDCFTAPEEYTFAFKGLWECNWLQGLEGGIDPSHVSFLHRFVGEDPRDVYGQQFSEEVEGTGTKLSKLVGDHYRPDIEVESAEHGLRVFAVRQLTEEIKHVRVTNLLFPNAFVVPFGNTKVFTQWHVPIDDENHYWYMIFYDFAEKTDKETLLRQRLEGVSLPDYRPLRNRSNDWGFDPVEQRDLTYTGMGLDINVHDQWAVESMGPIQDRTVERLGVSDRAITANRRLLLRAIDAFHSGGTLPAHPADEAEAARFVGPHAVDLVAASDGWQERWREKEAERRRASPWHRTRPEPADA</sequence>
<comment type="caution">
    <text evidence="8">The sequence shown here is derived from an EMBL/GenBank/DDBJ whole genome shotgun (WGS) entry which is preliminary data.</text>
</comment>
<dbReference type="Proteomes" id="UP001230908">
    <property type="component" value="Unassembled WGS sequence"/>
</dbReference>
<evidence type="ECO:0000259" key="7">
    <source>
        <dbReference type="PROSITE" id="PS51296"/>
    </source>
</evidence>
<dbReference type="CDD" id="cd03479">
    <property type="entry name" value="Rieske_RO_Alpha_PhDO_like"/>
    <property type="match status" value="1"/>
</dbReference>
<keyword evidence="9" id="KW-1185">Reference proteome</keyword>
<dbReference type="CDD" id="cd08878">
    <property type="entry name" value="RHO_alpha_C_DMO-like"/>
    <property type="match status" value="1"/>
</dbReference>
<dbReference type="Pfam" id="PF19301">
    <property type="entry name" value="LigXa_C"/>
    <property type="match status" value="1"/>
</dbReference>
<gene>
    <name evidence="8" type="ORF">RB614_03880</name>
</gene>
<dbReference type="SUPFAM" id="SSF50022">
    <property type="entry name" value="ISP domain"/>
    <property type="match status" value="1"/>
</dbReference>
<evidence type="ECO:0000256" key="2">
    <source>
        <dbReference type="ARBA" id="ARBA00022723"/>
    </source>
</evidence>
<evidence type="ECO:0000256" key="6">
    <source>
        <dbReference type="SAM" id="MobiDB-lite"/>
    </source>
</evidence>
<dbReference type="Gene3D" id="3.90.380.10">
    <property type="entry name" value="Naphthalene 1,2-dioxygenase Alpha Subunit, Chain A, domain 1"/>
    <property type="match status" value="1"/>
</dbReference>
<proteinExistence type="predicted"/>
<evidence type="ECO:0000313" key="9">
    <source>
        <dbReference type="Proteomes" id="UP001230908"/>
    </source>
</evidence>
<evidence type="ECO:0000256" key="1">
    <source>
        <dbReference type="ARBA" id="ARBA00022714"/>
    </source>
</evidence>
<name>A0ABU0ZB57_9ACTN</name>
<feature type="domain" description="Rieske" evidence="7">
    <location>
        <begin position="27"/>
        <end position="132"/>
    </location>
</feature>
<keyword evidence="5" id="KW-0411">Iron-sulfur</keyword>
<organism evidence="8 9">
    <name type="scientific">Phytohabitans maris</name>
    <dbReference type="NCBI Taxonomy" id="3071409"/>
    <lineage>
        <taxon>Bacteria</taxon>
        <taxon>Bacillati</taxon>
        <taxon>Actinomycetota</taxon>
        <taxon>Actinomycetes</taxon>
        <taxon>Micromonosporales</taxon>
        <taxon>Micromonosporaceae</taxon>
    </lineage>
</organism>
<dbReference type="SUPFAM" id="SSF55961">
    <property type="entry name" value="Bet v1-like"/>
    <property type="match status" value="1"/>
</dbReference>
<keyword evidence="1" id="KW-0001">2Fe-2S</keyword>
<dbReference type="InterPro" id="IPR050584">
    <property type="entry name" value="Cholesterol_7-desaturase"/>
</dbReference>
<dbReference type="Pfam" id="PF00355">
    <property type="entry name" value="Rieske"/>
    <property type="match status" value="1"/>
</dbReference>
<evidence type="ECO:0000256" key="3">
    <source>
        <dbReference type="ARBA" id="ARBA00023002"/>
    </source>
</evidence>
<evidence type="ECO:0000256" key="4">
    <source>
        <dbReference type="ARBA" id="ARBA00023004"/>
    </source>
</evidence>
<evidence type="ECO:0000256" key="5">
    <source>
        <dbReference type="ARBA" id="ARBA00023014"/>
    </source>
</evidence>
<dbReference type="InterPro" id="IPR017941">
    <property type="entry name" value="Rieske_2Fe-2S"/>
</dbReference>
<feature type="region of interest" description="Disordered" evidence="6">
    <location>
        <begin position="417"/>
        <end position="442"/>
    </location>
</feature>
<reference evidence="8 9" key="1">
    <citation type="submission" date="2023-08" db="EMBL/GenBank/DDBJ databases">
        <title>Phytohabitans sansha sp. nov., isolated from marine sediment.</title>
        <authorList>
            <person name="Zhao Y."/>
            <person name="Yi K."/>
        </authorList>
    </citation>
    <scope>NUCLEOTIDE SEQUENCE [LARGE SCALE GENOMIC DNA]</scope>
    <source>
        <strain evidence="8 9">ZYX-F-186</strain>
    </source>
</reference>
<accession>A0ABU0ZB57</accession>
<dbReference type="PANTHER" id="PTHR21266">
    <property type="entry name" value="IRON-SULFUR DOMAIN CONTAINING PROTEIN"/>
    <property type="match status" value="1"/>
</dbReference>
<keyword evidence="4" id="KW-0408">Iron</keyword>
<dbReference type="RefSeq" id="WP_308710930.1">
    <property type="nucleotide sequence ID" value="NZ_JAVHUY010000003.1"/>
</dbReference>
<feature type="compositionally biased region" description="Basic and acidic residues" evidence="6">
    <location>
        <begin position="417"/>
        <end position="428"/>
    </location>
</feature>
<keyword evidence="2" id="KW-0479">Metal-binding</keyword>
<keyword evidence="3" id="KW-0560">Oxidoreductase</keyword>
<dbReference type="InterPro" id="IPR036922">
    <property type="entry name" value="Rieske_2Fe-2S_sf"/>
</dbReference>
<dbReference type="InterPro" id="IPR045623">
    <property type="entry name" value="LigXa_C"/>
</dbReference>
<evidence type="ECO:0000313" key="8">
    <source>
        <dbReference type="EMBL" id="MDQ7903654.1"/>
    </source>
</evidence>
<dbReference type="Gene3D" id="2.102.10.10">
    <property type="entry name" value="Rieske [2Fe-2S] iron-sulphur domain"/>
    <property type="match status" value="1"/>
</dbReference>
<protein>
    <submittedName>
        <fullName evidence="8">Rieske 2Fe-2S domain-containing protein</fullName>
    </submittedName>
</protein>
<dbReference type="PROSITE" id="PS51296">
    <property type="entry name" value="RIESKE"/>
    <property type="match status" value="1"/>
</dbReference>
<dbReference type="PANTHER" id="PTHR21266:SF59">
    <property type="entry name" value="BLR4922 PROTEIN"/>
    <property type="match status" value="1"/>
</dbReference>
<dbReference type="EMBL" id="JAVHUY010000003">
    <property type="protein sequence ID" value="MDQ7903654.1"/>
    <property type="molecule type" value="Genomic_DNA"/>
</dbReference>